<dbReference type="PANTHER" id="PTHR30204">
    <property type="entry name" value="REDOX-CYCLING DRUG-SENSING TRANSCRIPTIONAL ACTIVATOR SOXR"/>
    <property type="match status" value="1"/>
</dbReference>
<accession>A0ABV8FIB2</accession>
<evidence type="ECO:0000259" key="3">
    <source>
        <dbReference type="PROSITE" id="PS50937"/>
    </source>
</evidence>
<dbReference type="RefSeq" id="WP_378529983.1">
    <property type="nucleotide sequence ID" value="NZ_JBHSBH010000004.1"/>
</dbReference>
<proteinExistence type="predicted"/>
<dbReference type="InterPro" id="IPR009061">
    <property type="entry name" value="DNA-bd_dom_put_sf"/>
</dbReference>
<dbReference type="InterPro" id="IPR000551">
    <property type="entry name" value="MerR-type_HTH_dom"/>
</dbReference>
<dbReference type="InterPro" id="IPR047057">
    <property type="entry name" value="MerR_fam"/>
</dbReference>
<organism evidence="4 5">
    <name type="scientific">Nocardiopsis sediminis</name>
    <dbReference type="NCBI Taxonomy" id="1778267"/>
    <lineage>
        <taxon>Bacteria</taxon>
        <taxon>Bacillati</taxon>
        <taxon>Actinomycetota</taxon>
        <taxon>Actinomycetes</taxon>
        <taxon>Streptosporangiales</taxon>
        <taxon>Nocardiopsidaceae</taxon>
        <taxon>Nocardiopsis</taxon>
    </lineage>
</organism>
<keyword evidence="5" id="KW-1185">Reference proteome</keyword>
<feature type="compositionally biased region" description="Low complexity" evidence="2">
    <location>
        <begin position="171"/>
        <end position="195"/>
    </location>
</feature>
<sequence>MRIGELAARTGVSVRSLRYYEEKRLLIPQRSSSGQRIYAESAVQRVVVIQELYAAGLSSAVVQGLLPWIEAGEEAPHLLERLYHERERIDGQVRGLLDARDRLDTVIACTIAPSQEWTCVPRSARGGSASAPPMRPPKRRVRREGGAVPAESGASRAAGTAGDPGGPSGPIGPKDPIGPTDPTDPSASMSSISTSPLDVSAQ</sequence>
<evidence type="ECO:0000256" key="2">
    <source>
        <dbReference type="SAM" id="MobiDB-lite"/>
    </source>
</evidence>
<dbReference type="EMBL" id="JBHSBH010000004">
    <property type="protein sequence ID" value="MFC3995123.1"/>
    <property type="molecule type" value="Genomic_DNA"/>
</dbReference>
<evidence type="ECO:0000313" key="4">
    <source>
        <dbReference type="EMBL" id="MFC3995123.1"/>
    </source>
</evidence>
<dbReference type="Gene3D" id="1.10.1660.10">
    <property type="match status" value="1"/>
</dbReference>
<protein>
    <submittedName>
        <fullName evidence="4">MerR family transcriptional regulator</fullName>
    </submittedName>
</protein>
<name>A0ABV8FIB2_9ACTN</name>
<gene>
    <name evidence="4" type="ORF">ACFOVU_04305</name>
</gene>
<dbReference type="CDD" id="cd01282">
    <property type="entry name" value="HTH_MerR-like_sg3"/>
    <property type="match status" value="1"/>
</dbReference>
<dbReference type="PROSITE" id="PS50937">
    <property type="entry name" value="HTH_MERR_2"/>
    <property type="match status" value="1"/>
</dbReference>
<dbReference type="SMART" id="SM00422">
    <property type="entry name" value="HTH_MERR"/>
    <property type="match status" value="1"/>
</dbReference>
<reference evidence="5" key="1">
    <citation type="journal article" date="2019" name="Int. J. Syst. Evol. Microbiol.">
        <title>The Global Catalogue of Microorganisms (GCM) 10K type strain sequencing project: providing services to taxonomists for standard genome sequencing and annotation.</title>
        <authorList>
            <consortium name="The Broad Institute Genomics Platform"/>
            <consortium name="The Broad Institute Genome Sequencing Center for Infectious Disease"/>
            <person name="Wu L."/>
            <person name="Ma J."/>
        </authorList>
    </citation>
    <scope>NUCLEOTIDE SEQUENCE [LARGE SCALE GENOMIC DNA]</scope>
    <source>
        <strain evidence="5">TBRC 1826</strain>
    </source>
</reference>
<dbReference type="Pfam" id="PF13411">
    <property type="entry name" value="MerR_1"/>
    <property type="match status" value="1"/>
</dbReference>
<dbReference type="PRINTS" id="PR00040">
    <property type="entry name" value="HTHMERR"/>
</dbReference>
<comment type="caution">
    <text evidence="4">The sequence shown here is derived from an EMBL/GenBank/DDBJ whole genome shotgun (WGS) entry which is preliminary data.</text>
</comment>
<dbReference type="Proteomes" id="UP001595847">
    <property type="component" value="Unassembled WGS sequence"/>
</dbReference>
<feature type="domain" description="HTH merR-type" evidence="3">
    <location>
        <begin position="1"/>
        <end position="68"/>
    </location>
</feature>
<dbReference type="PANTHER" id="PTHR30204:SF97">
    <property type="entry name" value="MERR FAMILY REGULATORY PROTEIN"/>
    <property type="match status" value="1"/>
</dbReference>
<feature type="region of interest" description="Disordered" evidence="2">
    <location>
        <begin position="120"/>
        <end position="202"/>
    </location>
</feature>
<evidence type="ECO:0000313" key="5">
    <source>
        <dbReference type="Proteomes" id="UP001595847"/>
    </source>
</evidence>
<dbReference type="SUPFAM" id="SSF46955">
    <property type="entry name" value="Putative DNA-binding domain"/>
    <property type="match status" value="1"/>
</dbReference>
<keyword evidence="1" id="KW-0238">DNA-binding</keyword>
<evidence type="ECO:0000256" key="1">
    <source>
        <dbReference type="ARBA" id="ARBA00023125"/>
    </source>
</evidence>